<dbReference type="InterPro" id="IPR018891">
    <property type="entry name" value="AIPR_C"/>
</dbReference>
<evidence type="ECO:0000259" key="1">
    <source>
        <dbReference type="Pfam" id="PF10592"/>
    </source>
</evidence>
<dbReference type="OrthoDB" id="9806213at2"/>
<gene>
    <name evidence="2" type="ORF">NCTC13489_00015</name>
</gene>
<dbReference type="AlphaFoldDB" id="A0A3S4YNX6"/>
<protein>
    <submittedName>
        <fullName evidence="2">AIPR protein</fullName>
    </submittedName>
</protein>
<evidence type="ECO:0000313" key="2">
    <source>
        <dbReference type="EMBL" id="VEH94866.1"/>
    </source>
</evidence>
<dbReference type="Pfam" id="PF10592">
    <property type="entry name" value="AIPR"/>
    <property type="match status" value="1"/>
</dbReference>
<name>A0A3S4YNX6_9FLAO</name>
<reference evidence="2 3" key="1">
    <citation type="submission" date="2018-12" db="EMBL/GenBank/DDBJ databases">
        <authorList>
            <consortium name="Pathogen Informatics"/>
        </authorList>
    </citation>
    <scope>NUCLEOTIDE SEQUENCE [LARGE SCALE GENOMIC DNA]</scope>
    <source>
        <strain evidence="2 3">NCTC13489</strain>
    </source>
</reference>
<dbReference type="KEGG" id="cant:NCTC13489_00015"/>
<accession>A0A3S4YNX6</accession>
<evidence type="ECO:0000313" key="3">
    <source>
        <dbReference type="Proteomes" id="UP000270036"/>
    </source>
</evidence>
<feature type="domain" description="Abortive phage infection protein C-terminal" evidence="1">
    <location>
        <begin position="238"/>
        <end position="399"/>
    </location>
</feature>
<dbReference type="Proteomes" id="UP000270036">
    <property type="component" value="Chromosome"/>
</dbReference>
<proteinExistence type="predicted"/>
<organism evidence="2 3">
    <name type="scientific">Kaistella antarctica</name>
    <dbReference type="NCBI Taxonomy" id="266748"/>
    <lineage>
        <taxon>Bacteria</taxon>
        <taxon>Pseudomonadati</taxon>
        <taxon>Bacteroidota</taxon>
        <taxon>Flavobacteriia</taxon>
        <taxon>Flavobacteriales</taxon>
        <taxon>Weeksellaceae</taxon>
        <taxon>Chryseobacterium group</taxon>
        <taxon>Kaistella</taxon>
    </lineage>
</organism>
<dbReference type="EMBL" id="LR134441">
    <property type="protein sequence ID" value="VEH94866.1"/>
    <property type="molecule type" value="Genomic_DNA"/>
</dbReference>
<dbReference type="RefSeq" id="WP_051803571.1">
    <property type="nucleotide sequence ID" value="NZ_FOIX01000002.1"/>
</dbReference>
<sequence>MTHLNSFGTHKELISKYGEENAHLIWVMGLYIDSPDLDQLAVESLTDGSDDKKIDFIKLDVENKKLIVVQASYSKSGAIYKAKANKASDLNTAFAWLLSGDLDVIRDDENGKYLNSLKQTAEEIRNALKENEIEEVDILYVHNLAESQNVLNELNTVKQNLIKILQNDEINVNARELGIENIEKLYRLKETAIVVKDQILLPEKMKYEEVNEMWKSAIFSVSGAWLKSLYNSYEMDLFSANYRNFLGISKRGRKRINHGIKNTTENEPQNFWAFNNGITILTTKYLANPEDENETILEGISIINGAQTTGSIAHSESDQLDNVKVLCRVIESSDEKTISSIIEFNNTQNEITTWDKYSKNPEQERIAEEFSKLGYNYSFKRGFENNSALSIEVVAQPVSALHGNYLDAGSGKNNIFEKSSLYDDAFHGTKSKHLLLAYCLLKAIDARFYDLKVKNNSGLCTEDEIKQLSLSKFLRFKYYILSLIGDTFETILGQGADKKNISFANGIATFEHNTILELIEKCKPLATLIITYVSKTIGINFTEIMYNKEEYNRVKDALKNTIDTIKLTTPENNPFTTFATLIAPKG</sequence>